<feature type="signal peptide" evidence="1">
    <location>
        <begin position="1"/>
        <end position="19"/>
    </location>
</feature>
<dbReference type="EnsemblMetazoa" id="AMEC017696-RA">
    <property type="protein sequence ID" value="AMEC017696-PA"/>
    <property type="gene ID" value="AMEC017696"/>
</dbReference>
<keyword evidence="1" id="KW-0732">Signal</keyword>
<proteinExistence type="predicted"/>
<sequence length="508" mass="55800">MARLGLFLLLCCVLLQLNAFSYLSIFTLHLKYTFAAPRPEFGSIGTVQSSQTIRFTVSSTTPQFAAIDDKNNVVLLTNYTLFGEVLSLMKELGSNVTTLGTTITNVTIDAIPKTDGNYAAVFSPIFNSIQAFLTYIDTDVNRTRTTLYNRLGDDINVLFGDGFGNMRKALVMVDAAFRRLQGAITTAAVKNGRAQVDASITLDIMIAVSFLKATVSPVEYIVHSTIENIEFADTYLNDLELLTVQFNSDLVYYLSEFNSTLTDYGEVVVESTDYIKNGWNAVAAKLPNATTTITALPEYNQTATALAQFSSSFSELSNMTAKIVEGIVQYVNISNTYLTEYTQALVPRSYSSINYLFEILIGGGANSRFCFFKFSPLLLNYYALIVTDVELCFIIESSRMFLLSDVAVEVGRIILFDVEDLIDNLTFCSKQSSPARCLAAIGPYYVALAEKTTAKLGFLLKYGAAEGRASIQRLGSCLTTNKLKNIQQIISATSDIADCHVNGPEIPI</sequence>
<accession>A0A182UC28</accession>
<dbReference type="Proteomes" id="UP000075902">
    <property type="component" value="Unassembled WGS sequence"/>
</dbReference>
<evidence type="ECO:0000313" key="2">
    <source>
        <dbReference type="EnsemblMetazoa" id="AMEC017696-PA"/>
    </source>
</evidence>
<reference evidence="2" key="2">
    <citation type="submission" date="2020-05" db="UniProtKB">
        <authorList>
            <consortium name="EnsemblMetazoa"/>
        </authorList>
    </citation>
    <scope>IDENTIFICATION</scope>
    <source>
        <strain evidence="2">CM1001059</strain>
    </source>
</reference>
<organism evidence="2 3">
    <name type="scientific">Anopheles melas</name>
    <dbReference type="NCBI Taxonomy" id="34690"/>
    <lineage>
        <taxon>Eukaryota</taxon>
        <taxon>Metazoa</taxon>
        <taxon>Ecdysozoa</taxon>
        <taxon>Arthropoda</taxon>
        <taxon>Hexapoda</taxon>
        <taxon>Insecta</taxon>
        <taxon>Pterygota</taxon>
        <taxon>Neoptera</taxon>
        <taxon>Endopterygota</taxon>
        <taxon>Diptera</taxon>
        <taxon>Nematocera</taxon>
        <taxon>Culicoidea</taxon>
        <taxon>Culicidae</taxon>
        <taxon>Anophelinae</taxon>
        <taxon>Anopheles</taxon>
    </lineage>
</organism>
<name>A0A182UC28_9DIPT</name>
<evidence type="ECO:0008006" key="4">
    <source>
        <dbReference type="Google" id="ProtNLM"/>
    </source>
</evidence>
<reference evidence="3" key="1">
    <citation type="submission" date="2014-01" db="EMBL/GenBank/DDBJ databases">
        <title>The Genome Sequence of Anopheles melas CM1001059_A (V2).</title>
        <authorList>
            <consortium name="The Broad Institute Genomics Platform"/>
            <person name="Neafsey D.E."/>
            <person name="Besansky N."/>
            <person name="Howell P."/>
            <person name="Walton C."/>
            <person name="Young S.K."/>
            <person name="Zeng Q."/>
            <person name="Gargeya S."/>
            <person name="Fitzgerald M."/>
            <person name="Haas B."/>
            <person name="Abouelleil A."/>
            <person name="Allen A.W."/>
            <person name="Alvarado L."/>
            <person name="Arachchi H.M."/>
            <person name="Berlin A.M."/>
            <person name="Chapman S.B."/>
            <person name="Gainer-Dewar J."/>
            <person name="Goldberg J."/>
            <person name="Griggs A."/>
            <person name="Gujja S."/>
            <person name="Hansen M."/>
            <person name="Howarth C."/>
            <person name="Imamovic A."/>
            <person name="Ireland A."/>
            <person name="Larimer J."/>
            <person name="McCowan C."/>
            <person name="Murphy C."/>
            <person name="Pearson M."/>
            <person name="Poon T.W."/>
            <person name="Priest M."/>
            <person name="Roberts A."/>
            <person name="Saif S."/>
            <person name="Shea T."/>
            <person name="Sisk P."/>
            <person name="Sykes S."/>
            <person name="Wortman J."/>
            <person name="Nusbaum C."/>
            <person name="Birren B."/>
        </authorList>
    </citation>
    <scope>NUCLEOTIDE SEQUENCE [LARGE SCALE GENOMIC DNA]</scope>
    <source>
        <strain evidence="3">CM1001059</strain>
    </source>
</reference>
<dbReference type="VEuPathDB" id="VectorBase:AMEC017696"/>
<evidence type="ECO:0000256" key="1">
    <source>
        <dbReference type="SAM" id="SignalP"/>
    </source>
</evidence>
<evidence type="ECO:0000313" key="3">
    <source>
        <dbReference type="Proteomes" id="UP000075902"/>
    </source>
</evidence>
<keyword evidence="3" id="KW-1185">Reference proteome</keyword>
<dbReference type="AlphaFoldDB" id="A0A182UC28"/>
<protein>
    <recommendedName>
        <fullName evidence="4">Protein TsetseEP domain-containing protein</fullName>
    </recommendedName>
</protein>
<feature type="chain" id="PRO_5008138002" description="Protein TsetseEP domain-containing protein" evidence="1">
    <location>
        <begin position="20"/>
        <end position="508"/>
    </location>
</feature>